<gene>
    <name evidence="5" type="ORF">BC349_17295</name>
</gene>
<dbReference type="InterPro" id="IPR018060">
    <property type="entry name" value="HTH_AraC"/>
</dbReference>
<accession>A0ABR7MDU7</accession>
<keyword evidence="1" id="KW-0805">Transcription regulation</keyword>
<dbReference type="InterPro" id="IPR037923">
    <property type="entry name" value="HTH-like"/>
</dbReference>
<dbReference type="Pfam" id="PF12833">
    <property type="entry name" value="HTH_18"/>
    <property type="match status" value="1"/>
</dbReference>
<dbReference type="PROSITE" id="PS01124">
    <property type="entry name" value="HTH_ARAC_FAMILY_2"/>
    <property type="match status" value="1"/>
</dbReference>
<comment type="caution">
    <text evidence="5">The sequence shown here is derived from an EMBL/GenBank/DDBJ whole genome shotgun (WGS) entry which is preliminary data.</text>
</comment>
<dbReference type="InterPro" id="IPR003313">
    <property type="entry name" value="AraC-bd"/>
</dbReference>
<evidence type="ECO:0000313" key="6">
    <source>
        <dbReference type="Proteomes" id="UP000765802"/>
    </source>
</evidence>
<dbReference type="SUPFAM" id="SSF51215">
    <property type="entry name" value="Regulatory protein AraC"/>
    <property type="match status" value="1"/>
</dbReference>
<organism evidence="5 6">
    <name type="scientific">Flavihumibacter stibioxidans</name>
    <dbReference type="NCBI Taxonomy" id="1834163"/>
    <lineage>
        <taxon>Bacteria</taxon>
        <taxon>Pseudomonadati</taxon>
        <taxon>Bacteroidota</taxon>
        <taxon>Chitinophagia</taxon>
        <taxon>Chitinophagales</taxon>
        <taxon>Chitinophagaceae</taxon>
        <taxon>Flavihumibacter</taxon>
    </lineage>
</organism>
<keyword evidence="3" id="KW-0804">Transcription</keyword>
<evidence type="ECO:0000256" key="2">
    <source>
        <dbReference type="ARBA" id="ARBA00023125"/>
    </source>
</evidence>
<dbReference type="Proteomes" id="UP000765802">
    <property type="component" value="Unassembled WGS sequence"/>
</dbReference>
<dbReference type="InterPro" id="IPR009057">
    <property type="entry name" value="Homeodomain-like_sf"/>
</dbReference>
<sequence>MQKQVAYYENLIESFRDTSALEPSSPYFDILKFEEIPGLLQGASGNPFRLNAFVVGLVTGGNFKLGISNEEYEVGAGQVYFTSPWHIRQYQNVKDWTGYIMFFTPEFIFQYPQGEYLFREFRFFHTENGAMVNADGPTHDNLKVQLEKMYYLLRSDHPEKMKMLFHYLNIFLYDCKASFSLDEGQVNSNRDTTLNNFLNSLNNYFIELNKGNMDRALSLKYVANELHLHPTYLSNLLKQQTGKTAAQLVRERLVLEAQSLLKNTDMTVAEVAYYLHFKDNSNFAKFFRHQVGISPSDYRENTKVLQD</sequence>
<dbReference type="EMBL" id="MBUA01000029">
    <property type="protein sequence ID" value="MBC6492816.1"/>
    <property type="molecule type" value="Genomic_DNA"/>
</dbReference>
<dbReference type="PANTHER" id="PTHR43280">
    <property type="entry name" value="ARAC-FAMILY TRANSCRIPTIONAL REGULATOR"/>
    <property type="match status" value="1"/>
</dbReference>
<dbReference type="Pfam" id="PF02311">
    <property type="entry name" value="AraC_binding"/>
    <property type="match status" value="1"/>
</dbReference>
<evidence type="ECO:0000259" key="4">
    <source>
        <dbReference type="PROSITE" id="PS01124"/>
    </source>
</evidence>
<keyword evidence="6" id="KW-1185">Reference proteome</keyword>
<dbReference type="PANTHER" id="PTHR43280:SF32">
    <property type="entry name" value="TRANSCRIPTIONAL REGULATORY PROTEIN"/>
    <property type="match status" value="1"/>
</dbReference>
<evidence type="ECO:0000256" key="3">
    <source>
        <dbReference type="ARBA" id="ARBA00023163"/>
    </source>
</evidence>
<evidence type="ECO:0000256" key="1">
    <source>
        <dbReference type="ARBA" id="ARBA00023015"/>
    </source>
</evidence>
<reference evidence="5 6" key="1">
    <citation type="submission" date="2016-07" db="EMBL/GenBank/DDBJ databases">
        <title>Genome analysis of Flavihumibacter stibioxidans YS-17.</title>
        <authorList>
            <person name="Shi K."/>
            <person name="Han Y."/>
            <person name="Wang G."/>
        </authorList>
    </citation>
    <scope>NUCLEOTIDE SEQUENCE [LARGE SCALE GENOMIC DNA]</scope>
    <source>
        <strain evidence="5 6">YS-17</strain>
    </source>
</reference>
<dbReference type="RefSeq" id="WP_187258132.1">
    <property type="nucleotide sequence ID" value="NZ_JBHULF010000019.1"/>
</dbReference>
<dbReference type="SUPFAM" id="SSF46689">
    <property type="entry name" value="Homeodomain-like"/>
    <property type="match status" value="1"/>
</dbReference>
<keyword evidence="2" id="KW-0238">DNA-binding</keyword>
<feature type="domain" description="HTH araC/xylS-type" evidence="4">
    <location>
        <begin position="203"/>
        <end position="301"/>
    </location>
</feature>
<protein>
    <recommendedName>
        <fullName evidence="4">HTH araC/xylS-type domain-containing protein</fullName>
    </recommendedName>
</protein>
<proteinExistence type="predicted"/>
<name>A0ABR7MDU7_9BACT</name>
<evidence type="ECO:0000313" key="5">
    <source>
        <dbReference type="EMBL" id="MBC6492816.1"/>
    </source>
</evidence>
<dbReference type="Gene3D" id="1.10.10.60">
    <property type="entry name" value="Homeodomain-like"/>
    <property type="match status" value="1"/>
</dbReference>
<dbReference type="SMART" id="SM00342">
    <property type="entry name" value="HTH_ARAC"/>
    <property type="match status" value="1"/>
</dbReference>